<name>A0A9X3K9Y0_9FIRM</name>
<dbReference type="InterPro" id="IPR011009">
    <property type="entry name" value="Kinase-like_dom_sf"/>
</dbReference>
<protein>
    <submittedName>
        <fullName evidence="2">Phosphotransferase</fullName>
    </submittedName>
</protein>
<dbReference type="EMBL" id="JANDZV010000004">
    <property type="protein sequence ID" value="MCZ7407909.1"/>
    <property type="molecule type" value="Genomic_DNA"/>
</dbReference>
<accession>A0A9X3K9Y0</accession>
<reference evidence="2" key="1">
    <citation type="submission" date="2022-07" db="EMBL/GenBank/DDBJ databases">
        <title>Parvimonas micra travels from the subgingival sulcus of the human oral cavity to the colorectal adenocarcinoma.</title>
        <authorList>
            <person name="Conde-Perez K."/>
            <person name="Buetas E."/>
            <person name="Aja-Macaya P."/>
            <person name="Martin-De Arribas E."/>
            <person name="Iglesias-Corras I."/>
            <person name="Trigo-Tasende N."/>
            <person name="Nasser-Ali M."/>
            <person name="Estevez L.S."/>
            <person name="Rumbo-Feal S."/>
            <person name="Otero-Alen B."/>
            <person name="Noguera J.F."/>
            <person name="Concha A."/>
            <person name="Pardinas-Lopez S."/>
            <person name="Carda-Dieguez M."/>
            <person name="Gomez-Randulfe I."/>
            <person name="Martinez-Lago N."/>
            <person name="Ladra S."/>
            <person name="Aparicio L.A."/>
            <person name="Bou G."/>
            <person name="Mira A."/>
            <person name="Vallejo J.A."/>
            <person name="Poza M."/>
        </authorList>
    </citation>
    <scope>NUCLEOTIDE SEQUENCE</scope>
    <source>
        <strain evidence="2">PM79KC-AC-4</strain>
    </source>
</reference>
<gene>
    <name evidence="2" type="ORF">NND69_06005</name>
</gene>
<proteinExistence type="predicted"/>
<dbReference type="InterPro" id="IPR002575">
    <property type="entry name" value="Aminoglycoside_PTrfase"/>
</dbReference>
<evidence type="ECO:0000313" key="3">
    <source>
        <dbReference type="Proteomes" id="UP001141458"/>
    </source>
</evidence>
<dbReference type="SUPFAM" id="SSF56112">
    <property type="entry name" value="Protein kinase-like (PK-like)"/>
    <property type="match status" value="1"/>
</dbReference>
<comment type="caution">
    <text evidence="2">The sequence shown here is derived from an EMBL/GenBank/DDBJ whole genome shotgun (WGS) entry which is preliminary data.</text>
</comment>
<evidence type="ECO:0000259" key="1">
    <source>
        <dbReference type="Pfam" id="PF01636"/>
    </source>
</evidence>
<dbReference type="RefSeq" id="WP_269721006.1">
    <property type="nucleotide sequence ID" value="NZ_CP101408.1"/>
</dbReference>
<evidence type="ECO:0000313" key="2">
    <source>
        <dbReference type="EMBL" id="MCZ7407909.1"/>
    </source>
</evidence>
<dbReference type="Proteomes" id="UP001141458">
    <property type="component" value="Unassembled WGS sequence"/>
</dbReference>
<organism evidence="2 3">
    <name type="scientific">Parvimonas micra</name>
    <dbReference type="NCBI Taxonomy" id="33033"/>
    <lineage>
        <taxon>Bacteria</taxon>
        <taxon>Bacillati</taxon>
        <taxon>Bacillota</taxon>
        <taxon>Tissierellia</taxon>
        <taxon>Tissierellales</taxon>
        <taxon>Peptoniphilaceae</taxon>
        <taxon>Parvimonas</taxon>
    </lineage>
</organism>
<dbReference type="PANTHER" id="PTHR41283:SF1">
    <property type="entry name" value="AMINOGLYCOSIDE PHOSPHOTRANSFERASE DOMAIN-CONTAINING PROTEIN"/>
    <property type="match status" value="1"/>
</dbReference>
<dbReference type="AlphaFoldDB" id="A0A9X3K9Y0"/>
<sequence length="330" mass="38846">MFEFLKDIKELEDVESVEKINKGYSKDEKFKIKLKNKSGYLLLRLSDISLYEQKKEEYEVISKFSKLGFEMSKPISFGICNGKKNVYMLLSWINGVDLSEALPKLSIEEQYLLGRKAGKILKAIHSLKVEDKNFDDRLKIKLLDKIEKYESSNVRVENDNNFIEYVKRNVDKVCGNYSYLHGDFHPSNLILMENNEIGVIDFNRWCIFDSYEEFYKLESFGIEFSIPYCVGQIDSYFEDDVPNEFWEIQAIYVACYTLYSIKWAEKFGEKEILGMKRRFYKTFENYENFKTILPKWYADYKNKNPTLPRCFASGGAPGTLLFHNNKGYSL</sequence>
<dbReference type="Pfam" id="PF01636">
    <property type="entry name" value="APH"/>
    <property type="match status" value="1"/>
</dbReference>
<feature type="domain" description="Aminoglycoside phosphotransferase" evidence="1">
    <location>
        <begin position="17"/>
        <end position="237"/>
    </location>
</feature>
<dbReference type="PANTHER" id="PTHR41283">
    <property type="entry name" value="AMINOGLYCOSIDE PHOSPHOTRANSFERASE"/>
    <property type="match status" value="1"/>
</dbReference>
<dbReference type="Gene3D" id="3.90.1200.10">
    <property type="match status" value="1"/>
</dbReference>